<feature type="region of interest" description="Disordered" evidence="3">
    <location>
        <begin position="378"/>
        <end position="403"/>
    </location>
</feature>
<feature type="compositionally biased region" description="Low complexity" evidence="3">
    <location>
        <begin position="158"/>
        <end position="171"/>
    </location>
</feature>
<evidence type="ECO:0000313" key="4">
    <source>
        <dbReference type="EMBL" id="TXF10944.1"/>
    </source>
</evidence>
<evidence type="ECO:0000313" key="5">
    <source>
        <dbReference type="Proteomes" id="UP000321201"/>
    </source>
</evidence>
<dbReference type="AlphaFoldDB" id="A0A5C7EHY9"/>
<feature type="region of interest" description="Disordered" evidence="3">
    <location>
        <begin position="153"/>
        <end position="184"/>
    </location>
</feature>
<evidence type="ECO:0008006" key="6">
    <source>
        <dbReference type="Google" id="ProtNLM"/>
    </source>
</evidence>
<evidence type="ECO:0000256" key="3">
    <source>
        <dbReference type="SAM" id="MobiDB-lite"/>
    </source>
</evidence>
<accession>A0A5C7EHY9</accession>
<evidence type="ECO:0000256" key="1">
    <source>
        <dbReference type="ARBA" id="ARBA00022737"/>
    </source>
</evidence>
<dbReference type="OrthoDB" id="543713at2"/>
<reference evidence="4 5" key="1">
    <citation type="submission" date="2019-08" db="EMBL/GenBank/DDBJ databases">
        <title>Pelomicrobium methylotrophicum gen. nov., sp. nov. a moderately thermophilic, facultatively anaerobic, lithoautotrophic and methylotrophic bacterium isolated from a terrestrial mud volcano.</title>
        <authorList>
            <person name="Slobodkina G.B."/>
            <person name="Merkel A.Y."/>
            <person name="Slobodkin A.I."/>
        </authorList>
    </citation>
    <scope>NUCLEOTIDE SEQUENCE [LARGE SCALE GENOMIC DNA]</scope>
    <source>
        <strain evidence="4 5">SM250</strain>
    </source>
</reference>
<proteinExistence type="inferred from homology"/>
<dbReference type="EMBL" id="VPFL01000019">
    <property type="protein sequence ID" value="TXF10944.1"/>
    <property type="molecule type" value="Genomic_DNA"/>
</dbReference>
<dbReference type="InParanoid" id="A0A5C7EHY9"/>
<feature type="compositionally biased region" description="Basic and acidic residues" evidence="3">
    <location>
        <begin position="476"/>
        <end position="486"/>
    </location>
</feature>
<name>A0A5C7EHY9_9PROT</name>
<feature type="region of interest" description="Disordered" evidence="3">
    <location>
        <begin position="476"/>
        <end position="497"/>
    </location>
</feature>
<keyword evidence="5" id="KW-1185">Reference proteome</keyword>
<feature type="region of interest" description="Disordered" evidence="3">
    <location>
        <begin position="571"/>
        <end position="609"/>
    </location>
</feature>
<dbReference type="InterPro" id="IPR020990">
    <property type="entry name" value="CSOS2/2B"/>
</dbReference>
<feature type="compositionally biased region" description="Basic and acidic residues" evidence="3">
    <location>
        <begin position="582"/>
        <end position="595"/>
    </location>
</feature>
<dbReference type="RefSeq" id="WP_147800586.1">
    <property type="nucleotide sequence ID" value="NZ_VPFL01000019.1"/>
</dbReference>
<comment type="caution">
    <text evidence="4">The sequence shown here is derived from an EMBL/GenBank/DDBJ whole genome shotgun (WGS) entry which is preliminary data.</text>
</comment>
<dbReference type="Pfam" id="PF12288">
    <property type="entry name" value="CsoS2_M"/>
    <property type="match status" value="2"/>
</dbReference>
<dbReference type="GO" id="GO:0043886">
    <property type="term" value="F:structural constituent of carboxysome shell"/>
    <property type="evidence" value="ECO:0007669"/>
    <property type="project" value="InterPro"/>
</dbReference>
<comment type="similarity">
    <text evidence="2">Belongs to the CsoS2 family.</text>
</comment>
<keyword evidence="1" id="KW-0677">Repeat</keyword>
<sequence>MQQTMTATTAEAGVLTGRDASRARRAALVQGKTALPPPRERTRTGERAAAILPVHGLPHAPETVTTAPSTLRVEYSAVSTAVSGLTRSEALTGRALSIARRQSLSRGKEGLKQWQSMVGAVAVPVETRPVAEPASALCTDGSCRDIARALRAERARNGRGNAPPARPSGRPRSQEPIKYPPKVADTTTYGQQRVTGIRIGRGVNVTGDEPGAALPVTGTQYIGTETGYTPRTGGVKVGAARTAGGLVVTGTQVRSQVKITGDESNPAIRITGEADQELADDLIQRPEQGAYVAAQFQRMHDPHGHSVFGTNLGRSIKTIGSRERVRERAIELTEGGNAISGTAVGRSIRVTGNEPGSCRHITGDQYLMPAERQPLCEAPPASGMSRSGMGGTGGDERPDPVTGAKVTVSETWRRQRVTGVEVEHNPRVTGDEPGACAPVTGTPYVGPAQYEAYCEPSDIEAAARRIDAAYATGHRVTGDKPEHTEKVTGTGRGAERALTGTPYYQPDVEDDEQGNVIERINARFSVRSPQREAQLRASVVVAKMKTDTPRITGSFSLGEGKITGNQEFHFRTRGYGAGSGAGEEKRPRITGEGKSEGFPITGDAWRTNPRVTGTEGYIAAERNPSERAGKPHAFASAGIFKGKARHEPSRVLVTGMVGQSPKASARVTLSGGAQG</sequence>
<organism evidence="4 5">
    <name type="scientific">Pelomicrobium methylotrophicum</name>
    <dbReference type="NCBI Taxonomy" id="2602750"/>
    <lineage>
        <taxon>Bacteria</taxon>
        <taxon>Pseudomonadati</taxon>
        <taxon>Pseudomonadota</taxon>
        <taxon>Hydrogenophilia</taxon>
        <taxon>Hydrogenophilia incertae sedis</taxon>
        <taxon>Pelomicrobium</taxon>
    </lineage>
</organism>
<protein>
    <recommendedName>
        <fullName evidence="6">Carboxysome shell peptide mid-region</fullName>
    </recommendedName>
</protein>
<evidence type="ECO:0000256" key="2">
    <source>
        <dbReference type="ARBA" id="ARBA00024044"/>
    </source>
</evidence>
<gene>
    <name evidence="4" type="ORF">FR698_12755</name>
</gene>
<dbReference type="Proteomes" id="UP000321201">
    <property type="component" value="Unassembled WGS sequence"/>
</dbReference>